<proteinExistence type="predicted"/>
<comment type="caution">
    <text evidence="3">The sequence shown here is derived from an EMBL/GenBank/DDBJ whole genome shotgun (WGS) entry which is preliminary data.</text>
</comment>
<feature type="transmembrane region" description="Helical" evidence="1">
    <location>
        <begin position="135"/>
        <end position="156"/>
    </location>
</feature>
<reference evidence="3 4" key="1">
    <citation type="journal article" date="2017" name="Mol. Ecol.">
        <title>Comparative and population genomic landscape of Phellinus noxius: A hypervariable fungus causing root rot in trees.</title>
        <authorList>
            <person name="Chung C.L."/>
            <person name="Lee T.J."/>
            <person name="Akiba M."/>
            <person name="Lee H.H."/>
            <person name="Kuo T.H."/>
            <person name="Liu D."/>
            <person name="Ke H.M."/>
            <person name="Yokoi T."/>
            <person name="Roa M.B."/>
            <person name="Lu M.J."/>
            <person name="Chang Y.Y."/>
            <person name="Ann P.J."/>
            <person name="Tsai J.N."/>
            <person name="Chen C.Y."/>
            <person name="Tzean S.S."/>
            <person name="Ota Y."/>
            <person name="Hattori T."/>
            <person name="Sahashi N."/>
            <person name="Liou R.F."/>
            <person name="Kikuchi T."/>
            <person name="Tsai I.J."/>
        </authorList>
    </citation>
    <scope>NUCLEOTIDE SEQUENCE [LARGE SCALE GENOMIC DNA]</scope>
    <source>
        <strain evidence="3 4">FFPRI411160</strain>
    </source>
</reference>
<dbReference type="Pfam" id="PF20151">
    <property type="entry name" value="DUF6533"/>
    <property type="match status" value="1"/>
</dbReference>
<keyword evidence="1" id="KW-1133">Transmembrane helix</keyword>
<evidence type="ECO:0000313" key="4">
    <source>
        <dbReference type="Proteomes" id="UP000217199"/>
    </source>
</evidence>
<accession>A0A286U7K0</accession>
<dbReference type="OrthoDB" id="3354157at2759"/>
<gene>
    <name evidence="3" type="ORF">PNOK_0927300</name>
</gene>
<evidence type="ECO:0000256" key="1">
    <source>
        <dbReference type="SAM" id="Phobius"/>
    </source>
</evidence>
<feature type="transmembrane region" description="Helical" evidence="1">
    <location>
        <begin position="207"/>
        <end position="225"/>
    </location>
</feature>
<feature type="transmembrane region" description="Helical" evidence="1">
    <location>
        <begin position="62"/>
        <end position="82"/>
    </location>
</feature>
<keyword evidence="1" id="KW-0472">Membrane</keyword>
<evidence type="ECO:0000313" key="3">
    <source>
        <dbReference type="EMBL" id="PAV15509.1"/>
    </source>
</evidence>
<dbReference type="EMBL" id="NBII01000010">
    <property type="protein sequence ID" value="PAV15509.1"/>
    <property type="molecule type" value="Genomic_DNA"/>
</dbReference>
<keyword evidence="4" id="KW-1185">Reference proteome</keyword>
<feature type="transmembrane region" description="Helical" evidence="1">
    <location>
        <begin position="295"/>
        <end position="317"/>
    </location>
</feature>
<protein>
    <recommendedName>
        <fullName evidence="2">DUF6533 domain-containing protein</fullName>
    </recommendedName>
</protein>
<evidence type="ECO:0000259" key="2">
    <source>
        <dbReference type="Pfam" id="PF20151"/>
    </source>
</evidence>
<dbReference type="AlphaFoldDB" id="A0A286U7K0"/>
<feature type="transmembrane region" description="Helical" evidence="1">
    <location>
        <begin position="102"/>
        <end position="123"/>
    </location>
</feature>
<organism evidence="3 4">
    <name type="scientific">Pyrrhoderma noxium</name>
    <dbReference type="NCBI Taxonomy" id="2282107"/>
    <lineage>
        <taxon>Eukaryota</taxon>
        <taxon>Fungi</taxon>
        <taxon>Dikarya</taxon>
        <taxon>Basidiomycota</taxon>
        <taxon>Agaricomycotina</taxon>
        <taxon>Agaricomycetes</taxon>
        <taxon>Hymenochaetales</taxon>
        <taxon>Hymenochaetaceae</taxon>
        <taxon>Pyrrhoderma</taxon>
    </lineage>
</organism>
<name>A0A286U7K0_9AGAM</name>
<sequence length="356" mass="41154">MGDYLAPYLRFAAWTTTTPKSLIVSITTAYIYYCITHLDEEIEYIWNRKWDIGKVLYLMTRYSGVSFLVFLCLTEISLTWYYSNGFSDGSFYLLESEASYKYILSFMFTLFGGVIMIMAEVILQIRVYAMYGRNKWILSFFVLMNVISIVICALQTSGYLDVVTNPSCVDFVYICKDQSTIIRKRDDPFTDATSSDWITMAHPMSALSWWIVTIFELLLFILVARKAKYHFWCKRRSKEVLKAHDIMEVMAKDSTDYFIILFSVSAIGSVVSFVAEKNTSYDPDDEVNDYDYLLRLLNAYQTMAIAVMTILAPRMLINIRSEMYNPGNLSCPVSTLTWDANHVLESFGSEEMSELR</sequence>
<keyword evidence="1" id="KW-0812">Transmembrane</keyword>
<dbReference type="InParanoid" id="A0A286U7K0"/>
<dbReference type="Proteomes" id="UP000217199">
    <property type="component" value="Unassembled WGS sequence"/>
</dbReference>
<dbReference type="InterPro" id="IPR045340">
    <property type="entry name" value="DUF6533"/>
</dbReference>
<feature type="domain" description="DUF6533" evidence="2">
    <location>
        <begin position="22"/>
        <end position="64"/>
    </location>
</feature>
<feature type="transmembrane region" description="Helical" evidence="1">
    <location>
        <begin position="257"/>
        <end position="275"/>
    </location>
</feature>